<evidence type="ECO:0000256" key="6">
    <source>
        <dbReference type="ARBA" id="ARBA00023004"/>
    </source>
</evidence>
<dbReference type="Proteomes" id="UP000011668">
    <property type="component" value="Unassembled WGS sequence"/>
</dbReference>
<keyword evidence="5" id="KW-0560">Oxidoreductase</keyword>
<keyword evidence="6" id="KW-0408">Iron</keyword>
<reference evidence="8 9" key="1">
    <citation type="journal article" date="2013" name="Nat. Commun.">
        <title>The evolution and pathogenic mechanisms of the rice sheath blight pathogen.</title>
        <authorList>
            <person name="Zheng A."/>
            <person name="Lin R."/>
            <person name="Xu L."/>
            <person name="Qin P."/>
            <person name="Tang C."/>
            <person name="Ai P."/>
            <person name="Zhang D."/>
            <person name="Liu Y."/>
            <person name="Sun Z."/>
            <person name="Feng H."/>
            <person name="Wang Y."/>
            <person name="Chen Y."/>
            <person name="Liang X."/>
            <person name="Fu R."/>
            <person name="Li Q."/>
            <person name="Zhang J."/>
            <person name="Yu X."/>
            <person name="Xie Z."/>
            <person name="Ding L."/>
            <person name="Guan P."/>
            <person name="Tang J."/>
            <person name="Liang Y."/>
            <person name="Wang S."/>
            <person name="Deng Q."/>
            <person name="Li S."/>
            <person name="Zhu J."/>
            <person name="Wang L."/>
            <person name="Liu H."/>
            <person name="Li P."/>
        </authorList>
    </citation>
    <scope>NUCLEOTIDE SEQUENCE [LARGE SCALE GENOMIC DNA]</scope>
    <source>
        <strain evidence="9">AG-1 IA</strain>
    </source>
</reference>
<dbReference type="InterPro" id="IPR050364">
    <property type="entry name" value="Cytochrome_P450_fung"/>
</dbReference>
<dbReference type="AlphaFoldDB" id="L8WKS3"/>
<evidence type="ECO:0000256" key="1">
    <source>
        <dbReference type="ARBA" id="ARBA00001971"/>
    </source>
</evidence>
<dbReference type="GO" id="GO:0016705">
    <property type="term" value="F:oxidoreductase activity, acting on paired donors, with incorporation or reduction of molecular oxygen"/>
    <property type="evidence" value="ECO:0007669"/>
    <property type="project" value="InterPro"/>
</dbReference>
<gene>
    <name evidence="8" type="ORF">AG1IA_08643</name>
</gene>
<proteinExistence type="inferred from homology"/>
<comment type="cofactor">
    <cofactor evidence="1">
        <name>heme</name>
        <dbReference type="ChEBI" id="CHEBI:30413"/>
    </cofactor>
</comment>
<dbReference type="Pfam" id="PF00067">
    <property type="entry name" value="p450"/>
    <property type="match status" value="1"/>
</dbReference>
<keyword evidence="7" id="KW-0503">Monooxygenase</keyword>
<dbReference type="InterPro" id="IPR001128">
    <property type="entry name" value="Cyt_P450"/>
</dbReference>
<dbReference type="GO" id="GO:0005506">
    <property type="term" value="F:iron ion binding"/>
    <property type="evidence" value="ECO:0007669"/>
    <property type="project" value="InterPro"/>
</dbReference>
<comment type="caution">
    <text evidence="8">The sequence shown here is derived from an EMBL/GenBank/DDBJ whole genome shotgun (WGS) entry which is preliminary data.</text>
</comment>
<sequence>MPDIHSLIGPTLVGSLLAYILYRNRYSNELSLPPSPKSYPLIGHLFSVPTKYEHLEFMKLGEQIGSKCKIFSLSVFGTTIIVLNDREDTANLFEKRSAIYSDRTCACMVKDPTLLNWEASASMIGYGDRWRKYRRLMNPWLTKKAITVHHRSQEQAARKLLQRLLKNTNNNWSSHEVEAEILLSVSATLFRSLYGHEVDSSSDTLATRTQKLISYMTYALLNSTCECLIRPANDEIYQKTEENAHIMIAPLRNDALKLGLNKDEADDYVKQVLITMIGAGVETVSISCSVLFVQLTDLPNLDGEYVDGVFAGYGATSRATKEGAGGD</sequence>
<keyword evidence="9" id="KW-1185">Reference proteome</keyword>
<dbReference type="PANTHER" id="PTHR46300:SF7">
    <property type="entry name" value="P450, PUTATIVE (EUROFUNG)-RELATED"/>
    <property type="match status" value="1"/>
</dbReference>
<dbReference type="HOGENOM" id="CLU_001570_2_2_1"/>
<evidence type="ECO:0000313" key="9">
    <source>
        <dbReference type="Proteomes" id="UP000011668"/>
    </source>
</evidence>
<dbReference type="InterPro" id="IPR036396">
    <property type="entry name" value="Cyt_P450_sf"/>
</dbReference>
<dbReference type="SUPFAM" id="SSF48264">
    <property type="entry name" value="Cytochrome P450"/>
    <property type="match status" value="1"/>
</dbReference>
<evidence type="ECO:0000313" key="8">
    <source>
        <dbReference type="EMBL" id="ELU37327.1"/>
    </source>
</evidence>
<evidence type="ECO:0000256" key="5">
    <source>
        <dbReference type="ARBA" id="ARBA00023002"/>
    </source>
</evidence>
<evidence type="ECO:0000256" key="3">
    <source>
        <dbReference type="ARBA" id="ARBA00022617"/>
    </source>
</evidence>
<protein>
    <submittedName>
        <fullName evidence="8">Cytochrome P450 domain-containing protein</fullName>
    </submittedName>
</protein>
<dbReference type="Gene3D" id="1.10.630.10">
    <property type="entry name" value="Cytochrome P450"/>
    <property type="match status" value="1"/>
</dbReference>
<accession>L8WKS3</accession>
<evidence type="ECO:0000256" key="4">
    <source>
        <dbReference type="ARBA" id="ARBA00022723"/>
    </source>
</evidence>
<organism evidence="8 9">
    <name type="scientific">Thanatephorus cucumeris (strain AG1-IA)</name>
    <name type="common">Rice sheath blight fungus</name>
    <name type="synonym">Rhizoctonia solani</name>
    <dbReference type="NCBI Taxonomy" id="983506"/>
    <lineage>
        <taxon>Eukaryota</taxon>
        <taxon>Fungi</taxon>
        <taxon>Dikarya</taxon>
        <taxon>Basidiomycota</taxon>
        <taxon>Agaricomycotina</taxon>
        <taxon>Agaricomycetes</taxon>
        <taxon>Cantharellales</taxon>
        <taxon>Ceratobasidiaceae</taxon>
        <taxon>Rhizoctonia</taxon>
        <taxon>Rhizoctonia solani AG-1</taxon>
    </lineage>
</organism>
<dbReference type="GO" id="GO:0020037">
    <property type="term" value="F:heme binding"/>
    <property type="evidence" value="ECO:0007669"/>
    <property type="project" value="InterPro"/>
</dbReference>
<keyword evidence="3" id="KW-0349">Heme</keyword>
<dbReference type="GO" id="GO:0004497">
    <property type="term" value="F:monooxygenase activity"/>
    <property type="evidence" value="ECO:0007669"/>
    <property type="project" value="UniProtKB-KW"/>
</dbReference>
<name>L8WKS3_THACA</name>
<dbReference type="OrthoDB" id="2789670at2759"/>
<dbReference type="STRING" id="983506.L8WKS3"/>
<keyword evidence="4" id="KW-0479">Metal-binding</keyword>
<dbReference type="EMBL" id="AFRT01002706">
    <property type="protein sequence ID" value="ELU37327.1"/>
    <property type="molecule type" value="Genomic_DNA"/>
</dbReference>
<comment type="similarity">
    <text evidence="2">Belongs to the cytochrome P450 family.</text>
</comment>
<evidence type="ECO:0000256" key="7">
    <source>
        <dbReference type="ARBA" id="ARBA00023033"/>
    </source>
</evidence>
<dbReference type="PANTHER" id="PTHR46300">
    <property type="entry name" value="P450, PUTATIVE (EUROFUNG)-RELATED-RELATED"/>
    <property type="match status" value="1"/>
</dbReference>
<evidence type="ECO:0000256" key="2">
    <source>
        <dbReference type="ARBA" id="ARBA00010617"/>
    </source>
</evidence>